<keyword evidence="4 6" id="KW-0238">DNA-binding</keyword>
<feature type="region of interest" description="Disordered" evidence="7">
    <location>
        <begin position="326"/>
        <end position="358"/>
    </location>
</feature>
<keyword evidence="2 5" id="KW-0863">Zinc-finger</keyword>
<evidence type="ECO:0000256" key="1">
    <source>
        <dbReference type="ARBA" id="ARBA00022723"/>
    </source>
</evidence>
<protein>
    <recommendedName>
        <fullName evidence="12">THAP-type domain-containing protein</fullName>
    </recommendedName>
</protein>
<dbReference type="PROSITE" id="PS50950">
    <property type="entry name" value="ZF_THAP"/>
    <property type="match status" value="1"/>
</dbReference>
<evidence type="ECO:0000313" key="10">
    <source>
        <dbReference type="EMBL" id="CAG5129678.1"/>
    </source>
</evidence>
<dbReference type="SMART" id="SM00692">
    <property type="entry name" value="DM3"/>
    <property type="match status" value="1"/>
</dbReference>
<gene>
    <name evidence="10" type="ORF">CUNI_LOCUS15236</name>
</gene>
<dbReference type="GO" id="GO:0003677">
    <property type="term" value="F:DNA binding"/>
    <property type="evidence" value="ECO:0007669"/>
    <property type="project" value="UniProtKB-UniRule"/>
</dbReference>
<feature type="region of interest" description="Disordered" evidence="7">
    <location>
        <begin position="101"/>
        <end position="120"/>
    </location>
</feature>
<keyword evidence="1" id="KW-0479">Metal-binding</keyword>
<dbReference type="PROSITE" id="PS50157">
    <property type="entry name" value="ZINC_FINGER_C2H2_2"/>
    <property type="match status" value="1"/>
</dbReference>
<evidence type="ECO:0000259" key="8">
    <source>
        <dbReference type="PROSITE" id="PS50157"/>
    </source>
</evidence>
<evidence type="ECO:0000256" key="7">
    <source>
        <dbReference type="SAM" id="MobiDB-lite"/>
    </source>
</evidence>
<dbReference type="EMBL" id="CAJHNH020003635">
    <property type="protein sequence ID" value="CAG5129678.1"/>
    <property type="molecule type" value="Genomic_DNA"/>
</dbReference>
<evidence type="ECO:0000256" key="5">
    <source>
        <dbReference type="PROSITE-ProRule" id="PRU00042"/>
    </source>
</evidence>
<dbReference type="SMART" id="SM00980">
    <property type="entry name" value="THAP"/>
    <property type="match status" value="1"/>
</dbReference>
<dbReference type="InterPro" id="IPR013087">
    <property type="entry name" value="Znf_C2H2_type"/>
</dbReference>
<evidence type="ECO:0000259" key="9">
    <source>
        <dbReference type="PROSITE" id="PS50950"/>
    </source>
</evidence>
<organism evidence="10 11">
    <name type="scientific">Candidula unifasciata</name>
    <dbReference type="NCBI Taxonomy" id="100452"/>
    <lineage>
        <taxon>Eukaryota</taxon>
        <taxon>Metazoa</taxon>
        <taxon>Spiralia</taxon>
        <taxon>Lophotrochozoa</taxon>
        <taxon>Mollusca</taxon>
        <taxon>Gastropoda</taxon>
        <taxon>Heterobranchia</taxon>
        <taxon>Euthyneura</taxon>
        <taxon>Panpulmonata</taxon>
        <taxon>Eupulmonata</taxon>
        <taxon>Stylommatophora</taxon>
        <taxon>Helicina</taxon>
        <taxon>Helicoidea</taxon>
        <taxon>Geomitridae</taxon>
        <taxon>Candidula</taxon>
    </lineage>
</organism>
<keyword evidence="3" id="KW-0862">Zinc</keyword>
<evidence type="ECO:0000256" key="4">
    <source>
        <dbReference type="ARBA" id="ARBA00023125"/>
    </source>
</evidence>
<dbReference type="Proteomes" id="UP000678393">
    <property type="component" value="Unassembled WGS sequence"/>
</dbReference>
<evidence type="ECO:0000256" key="3">
    <source>
        <dbReference type="ARBA" id="ARBA00022833"/>
    </source>
</evidence>
<feature type="compositionally biased region" description="Polar residues" evidence="7">
    <location>
        <begin position="341"/>
        <end position="353"/>
    </location>
</feature>
<dbReference type="OrthoDB" id="6160955at2759"/>
<dbReference type="GO" id="GO:0008270">
    <property type="term" value="F:zinc ion binding"/>
    <property type="evidence" value="ECO:0007669"/>
    <property type="project" value="UniProtKB-KW"/>
</dbReference>
<dbReference type="InterPro" id="IPR052224">
    <property type="entry name" value="THAP_domain_protein"/>
</dbReference>
<dbReference type="InterPro" id="IPR038441">
    <property type="entry name" value="THAP_Znf_sf"/>
</dbReference>
<feature type="domain" description="THAP-type" evidence="9">
    <location>
        <begin position="1"/>
        <end position="94"/>
    </location>
</feature>
<dbReference type="InterPro" id="IPR006612">
    <property type="entry name" value="THAP_Znf"/>
</dbReference>
<dbReference type="Pfam" id="PF05485">
    <property type="entry name" value="THAP"/>
    <property type="match status" value="1"/>
</dbReference>
<comment type="caution">
    <text evidence="10">The sequence shown here is derived from an EMBL/GenBank/DDBJ whole genome shotgun (WGS) entry which is preliminary data.</text>
</comment>
<sequence length="390" mass="43571">MPHKCCVPGCRSNYRGQKYVSVFTFPSDADLKEKWLELIGRRDYVVSKNSVVCARHFQPHFIVTVDSVRRDDGTLLCVPRTKPKLQNDALPTIFPHSLSSSAKLPKKRKAAKNNNDNEGTNGLEISQQKCLIKDSVASFHALCKEIKGHIHQLQRKSSLAVTSMEENTDTCQFPVRGGVAEAEYVAQKLEFLEQQRKYMHLFTDHFIDQMIREGRSWVRQSVVDRPGFAEMCQSLDKAVEFLCLMCEELSGTWEVTDKMLTHPELGHASLVLPGIAPKKASLLTLAAANISRRQALTLCQETGMYSCPHCCVVFSHHDGLCSHMDRAHSQSTKGGRGSGRNHLQTEQEGTQPAASGAVIENRNLAQTKQKRAQLAEGDIGKVRLLTMSRL</sequence>
<evidence type="ECO:0008006" key="12">
    <source>
        <dbReference type="Google" id="ProtNLM"/>
    </source>
</evidence>
<dbReference type="SUPFAM" id="SSF57716">
    <property type="entry name" value="Glucocorticoid receptor-like (DNA-binding domain)"/>
    <property type="match status" value="1"/>
</dbReference>
<dbReference type="AlphaFoldDB" id="A0A8S3ZPB9"/>
<evidence type="ECO:0000256" key="2">
    <source>
        <dbReference type="ARBA" id="ARBA00022771"/>
    </source>
</evidence>
<accession>A0A8S3ZPB9</accession>
<dbReference type="Gene3D" id="6.20.210.20">
    <property type="entry name" value="THAP domain"/>
    <property type="match status" value="1"/>
</dbReference>
<name>A0A8S3ZPB9_9EUPU</name>
<reference evidence="10" key="1">
    <citation type="submission" date="2021-04" db="EMBL/GenBank/DDBJ databases">
        <authorList>
            <consortium name="Molecular Ecology Group"/>
        </authorList>
    </citation>
    <scope>NUCLEOTIDE SEQUENCE</scope>
</reference>
<evidence type="ECO:0000256" key="6">
    <source>
        <dbReference type="PROSITE-ProRule" id="PRU00309"/>
    </source>
</evidence>
<dbReference type="PROSITE" id="PS00028">
    <property type="entry name" value="ZINC_FINGER_C2H2_1"/>
    <property type="match status" value="1"/>
</dbReference>
<dbReference type="PANTHER" id="PTHR46927:SF3">
    <property type="entry name" value="THAP-TYPE DOMAIN-CONTAINING PROTEIN"/>
    <property type="match status" value="1"/>
</dbReference>
<dbReference type="PANTHER" id="PTHR46927">
    <property type="entry name" value="AGAP005574-PA"/>
    <property type="match status" value="1"/>
</dbReference>
<evidence type="ECO:0000313" key="11">
    <source>
        <dbReference type="Proteomes" id="UP000678393"/>
    </source>
</evidence>
<keyword evidence="11" id="KW-1185">Reference proteome</keyword>
<feature type="domain" description="C2H2-type" evidence="8">
    <location>
        <begin position="305"/>
        <end position="333"/>
    </location>
</feature>
<proteinExistence type="predicted"/>